<reference evidence="2" key="1">
    <citation type="journal article" date="2022" name="Mol. Ecol. Resour.">
        <title>The genomes of chicory, endive, great burdock and yacon provide insights into Asteraceae palaeo-polyploidization history and plant inulin production.</title>
        <authorList>
            <person name="Fan W."/>
            <person name="Wang S."/>
            <person name="Wang H."/>
            <person name="Wang A."/>
            <person name="Jiang F."/>
            <person name="Liu H."/>
            <person name="Zhao H."/>
            <person name="Xu D."/>
            <person name="Zhang Y."/>
        </authorList>
    </citation>
    <scope>NUCLEOTIDE SEQUENCE [LARGE SCALE GENOMIC DNA]</scope>
    <source>
        <strain evidence="2">cv. Punajuju</strain>
    </source>
</reference>
<accession>A0ACB9EYD0</accession>
<reference evidence="1 2" key="2">
    <citation type="journal article" date="2022" name="Mol. Ecol. Resour.">
        <title>The genomes of chicory, endive, great burdock and yacon provide insights into Asteraceae paleo-polyploidization history and plant inulin production.</title>
        <authorList>
            <person name="Fan W."/>
            <person name="Wang S."/>
            <person name="Wang H."/>
            <person name="Wang A."/>
            <person name="Jiang F."/>
            <person name="Liu H."/>
            <person name="Zhao H."/>
            <person name="Xu D."/>
            <person name="Zhang Y."/>
        </authorList>
    </citation>
    <scope>NUCLEOTIDE SEQUENCE [LARGE SCALE GENOMIC DNA]</scope>
    <source>
        <strain evidence="2">cv. Punajuju</strain>
        <tissue evidence="1">Leaves</tissue>
    </source>
</reference>
<sequence>MIENPQMAELHSFDTKIQNVDTLYCFEDRYDLVKLIELIKQAGLYAHLIIGPYAWFSVWLKYLPGISFKTDNGPFEYATEKFTRHLIENEYGPLEYELGAPAGAYTKWAAQVAVGLGTGVPWVMCNQDDAPDPIVSLMINTCNKSWIGWFTDSEVVKTGDTFSIGQYSFTGSETTSVWLEIEKVEGVDVVCKIKNPATLAGALFALHGSQIHVDLPTLTDKDKEVLGF</sequence>
<evidence type="ECO:0000313" key="1">
    <source>
        <dbReference type="EMBL" id="KAI3763633.1"/>
    </source>
</evidence>
<evidence type="ECO:0000313" key="2">
    <source>
        <dbReference type="Proteomes" id="UP001055811"/>
    </source>
</evidence>
<keyword evidence="2" id="KW-1185">Reference proteome</keyword>
<organism evidence="1 2">
    <name type="scientific">Cichorium intybus</name>
    <name type="common">Chicory</name>
    <dbReference type="NCBI Taxonomy" id="13427"/>
    <lineage>
        <taxon>Eukaryota</taxon>
        <taxon>Viridiplantae</taxon>
        <taxon>Streptophyta</taxon>
        <taxon>Embryophyta</taxon>
        <taxon>Tracheophyta</taxon>
        <taxon>Spermatophyta</taxon>
        <taxon>Magnoliopsida</taxon>
        <taxon>eudicotyledons</taxon>
        <taxon>Gunneridae</taxon>
        <taxon>Pentapetalae</taxon>
        <taxon>asterids</taxon>
        <taxon>campanulids</taxon>
        <taxon>Asterales</taxon>
        <taxon>Asteraceae</taxon>
        <taxon>Cichorioideae</taxon>
        <taxon>Cichorieae</taxon>
        <taxon>Cichoriinae</taxon>
        <taxon>Cichorium</taxon>
    </lineage>
</organism>
<dbReference type="Proteomes" id="UP001055811">
    <property type="component" value="Linkage Group LG03"/>
</dbReference>
<comment type="caution">
    <text evidence="1">The sequence shown here is derived from an EMBL/GenBank/DDBJ whole genome shotgun (WGS) entry which is preliminary data.</text>
</comment>
<proteinExistence type="predicted"/>
<dbReference type="EMBL" id="CM042011">
    <property type="protein sequence ID" value="KAI3763633.1"/>
    <property type="molecule type" value="Genomic_DNA"/>
</dbReference>
<gene>
    <name evidence="1" type="ORF">L2E82_13623</name>
</gene>
<protein>
    <submittedName>
        <fullName evidence="1">Uncharacterized protein</fullName>
    </submittedName>
</protein>
<name>A0ACB9EYD0_CICIN</name>